<name>A0A1F5NVB2_9BACT</name>
<evidence type="ECO:0000313" key="2">
    <source>
        <dbReference type="Proteomes" id="UP000178892"/>
    </source>
</evidence>
<accession>A0A1F5NVB2</accession>
<dbReference type="EMBL" id="MFEL01000009">
    <property type="protein sequence ID" value="OGE81290.1"/>
    <property type="molecule type" value="Genomic_DNA"/>
</dbReference>
<dbReference type="SUPFAM" id="SSF143100">
    <property type="entry name" value="TTHA1013/TTHA0281-like"/>
    <property type="match status" value="1"/>
</dbReference>
<evidence type="ECO:0008006" key="3">
    <source>
        <dbReference type="Google" id="ProtNLM"/>
    </source>
</evidence>
<organism evidence="1 2">
    <name type="scientific">Candidatus Doudnabacteria bacterium RIFCSPHIGHO2_01_FULL_46_24</name>
    <dbReference type="NCBI Taxonomy" id="1817825"/>
    <lineage>
        <taxon>Bacteria</taxon>
        <taxon>Candidatus Doudnaibacteriota</taxon>
    </lineage>
</organism>
<proteinExistence type="predicted"/>
<sequence>MVIKRAYNIPETIQLDIEITKDGWFVAEIKNYPGLFTQARSQQELLDMVNDAVLTYFGVPKYKADYVFDQLNVDGLGVIKYQAKLKTATA</sequence>
<evidence type="ECO:0000313" key="1">
    <source>
        <dbReference type="EMBL" id="OGE81290.1"/>
    </source>
</evidence>
<dbReference type="Proteomes" id="UP000178892">
    <property type="component" value="Unassembled WGS sequence"/>
</dbReference>
<gene>
    <name evidence="1" type="ORF">A2720_03445</name>
</gene>
<reference evidence="1 2" key="1">
    <citation type="journal article" date="2016" name="Nat. Commun.">
        <title>Thousands of microbial genomes shed light on interconnected biogeochemical processes in an aquifer system.</title>
        <authorList>
            <person name="Anantharaman K."/>
            <person name="Brown C.T."/>
            <person name="Hug L.A."/>
            <person name="Sharon I."/>
            <person name="Castelle C.J."/>
            <person name="Probst A.J."/>
            <person name="Thomas B.C."/>
            <person name="Singh A."/>
            <person name="Wilkins M.J."/>
            <person name="Karaoz U."/>
            <person name="Brodie E.L."/>
            <person name="Williams K.H."/>
            <person name="Hubbard S.S."/>
            <person name="Banfield J.F."/>
        </authorList>
    </citation>
    <scope>NUCLEOTIDE SEQUENCE [LARGE SCALE GENOMIC DNA]</scope>
</reference>
<dbReference type="AlphaFoldDB" id="A0A1F5NVB2"/>
<comment type="caution">
    <text evidence="1">The sequence shown here is derived from an EMBL/GenBank/DDBJ whole genome shotgun (WGS) entry which is preliminary data.</text>
</comment>
<protein>
    <recommendedName>
        <fullName evidence="3">DUF1902 domain-containing protein</fullName>
    </recommendedName>
</protein>
<dbReference type="InterPro" id="IPR035069">
    <property type="entry name" value="TTHA1013/TTHA0281-like"/>
</dbReference>
<dbReference type="STRING" id="1817825.A2720_03445"/>
<dbReference type="Gene3D" id="3.30.160.250">
    <property type="match status" value="1"/>
</dbReference>